<evidence type="ECO:0000256" key="3">
    <source>
        <dbReference type="ARBA" id="ARBA00022692"/>
    </source>
</evidence>
<sequence>MFQDPASHRGSFSIPVHINLLNARRKQMSRTFAEVDARGPAGYRGCGDRPRSQALMSSAGEDHALLLGFTMMGVAVLMYFLFGLTLVRPYLHSNWKEESNCTLVRAEIQQDRVDCKKHGSYPCLEVFVNLSVFVNLTLTERTACFSLPKCQWNKKEALKEAQNIQQYLRNRGGSPFPCHGKAEEQPDQAILFRKYNGGLVVRHMLWATLVLAGGTGIICLLRLNQHLSRLCEELKAQARGRGRPLPT</sequence>
<name>A0A8C9RU66_SCLFO</name>
<evidence type="ECO:0000256" key="8">
    <source>
        <dbReference type="ARBA" id="ARBA00023303"/>
    </source>
</evidence>
<evidence type="ECO:0000256" key="9">
    <source>
        <dbReference type="SAM" id="Phobius"/>
    </source>
</evidence>
<dbReference type="PANTHER" id="PTHR10258:SF4">
    <property type="entry name" value="CALCIUM-ACTIVATED POTASSIUM CHANNEL SUBUNIT BETA-3"/>
    <property type="match status" value="1"/>
</dbReference>
<dbReference type="InterPro" id="IPR003930">
    <property type="entry name" value="K_chnl_Ca-activ_BK_bsu"/>
</dbReference>
<reference evidence="10" key="2">
    <citation type="submission" date="2025-08" db="UniProtKB">
        <authorList>
            <consortium name="Ensembl"/>
        </authorList>
    </citation>
    <scope>IDENTIFICATION</scope>
</reference>
<keyword evidence="5" id="KW-0406">Ion transport</keyword>
<evidence type="ECO:0000256" key="7">
    <source>
        <dbReference type="ARBA" id="ARBA00023180"/>
    </source>
</evidence>
<dbReference type="GO" id="GO:0005513">
    <property type="term" value="P:detection of calcium ion"/>
    <property type="evidence" value="ECO:0007669"/>
    <property type="project" value="TreeGrafter"/>
</dbReference>
<accession>A0A8C9RU66</accession>
<dbReference type="PANTHER" id="PTHR10258">
    <property type="entry name" value="CALCIUM-ACTIVATED POTASSIUM CHANNEL SUBUNIT BETA"/>
    <property type="match status" value="1"/>
</dbReference>
<keyword evidence="6 9" id="KW-0472">Membrane</keyword>
<keyword evidence="11" id="KW-1185">Reference proteome</keyword>
<reference evidence="10" key="3">
    <citation type="submission" date="2025-09" db="UniProtKB">
        <authorList>
            <consortium name="Ensembl"/>
        </authorList>
    </citation>
    <scope>IDENTIFICATION</scope>
</reference>
<feature type="transmembrane region" description="Helical" evidence="9">
    <location>
        <begin position="64"/>
        <end position="87"/>
    </location>
</feature>
<comment type="subcellular location">
    <subcellularLocation>
        <location evidence="1">Membrane</location>
        <topology evidence="1">Multi-pass membrane protein</topology>
    </subcellularLocation>
</comment>
<keyword evidence="7" id="KW-0325">Glycoprotein</keyword>
<keyword evidence="8" id="KW-0407">Ion channel</keyword>
<dbReference type="GO" id="GO:0008076">
    <property type="term" value="C:voltage-gated potassium channel complex"/>
    <property type="evidence" value="ECO:0007669"/>
    <property type="project" value="TreeGrafter"/>
</dbReference>
<dbReference type="Ensembl" id="ENSSFOT00015022329.2">
    <property type="protein sequence ID" value="ENSSFOP00015022083.2"/>
    <property type="gene ID" value="ENSSFOG00015014201.2"/>
</dbReference>
<keyword evidence="4 9" id="KW-1133">Transmembrane helix</keyword>
<organism evidence="10 11">
    <name type="scientific">Scleropages formosus</name>
    <name type="common">Asian bonytongue</name>
    <name type="synonym">Osteoglossum formosum</name>
    <dbReference type="NCBI Taxonomy" id="113540"/>
    <lineage>
        <taxon>Eukaryota</taxon>
        <taxon>Metazoa</taxon>
        <taxon>Chordata</taxon>
        <taxon>Craniata</taxon>
        <taxon>Vertebrata</taxon>
        <taxon>Euteleostomi</taxon>
        <taxon>Actinopterygii</taxon>
        <taxon>Neopterygii</taxon>
        <taxon>Teleostei</taxon>
        <taxon>Osteoglossocephala</taxon>
        <taxon>Osteoglossomorpha</taxon>
        <taxon>Osteoglossiformes</taxon>
        <taxon>Osteoglossidae</taxon>
        <taxon>Scleropages</taxon>
    </lineage>
</organism>
<feature type="transmembrane region" description="Helical" evidence="9">
    <location>
        <begin position="203"/>
        <end position="223"/>
    </location>
</feature>
<keyword evidence="3 9" id="KW-0812">Transmembrane</keyword>
<dbReference type="OrthoDB" id="5973433at2759"/>
<evidence type="ECO:0000256" key="6">
    <source>
        <dbReference type="ARBA" id="ARBA00023136"/>
    </source>
</evidence>
<dbReference type="GO" id="GO:0015459">
    <property type="term" value="F:potassium channel regulator activity"/>
    <property type="evidence" value="ECO:0007669"/>
    <property type="project" value="TreeGrafter"/>
</dbReference>
<proteinExistence type="predicted"/>
<keyword evidence="2" id="KW-0813">Transport</keyword>
<evidence type="ECO:0000256" key="4">
    <source>
        <dbReference type="ARBA" id="ARBA00022989"/>
    </source>
</evidence>
<evidence type="ECO:0000256" key="2">
    <source>
        <dbReference type="ARBA" id="ARBA00022448"/>
    </source>
</evidence>
<dbReference type="Pfam" id="PF03185">
    <property type="entry name" value="CaKB"/>
    <property type="match status" value="1"/>
</dbReference>
<dbReference type="GO" id="GO:0015269">
    <property type="term" value="F:calcium-activated potassium channel activity"/>
    <property type="evidence" value="ECO:0007669"/>
    <property type="project" value="InterPro"/>
</dbReference>
<evidence type="ECO:0000313" key="11">
    <source>
        <dbReference type="Proteomes" id="UP000694397"/>
    </source>
</evidence>
<gene>
    <name evidence="10" type="primary">KCNMB3</name>
    <name evidence="10" type="synonym">LOC108921678</name>
</gene>
<dbReference type="AlphaFoldDB" id="A0A8C9RU66"/>
<protein>
    <submittedName>
        <fullName evidence="10">Potassium calcium-activated channel subfamily M regulatory beta subunit 3</fullName>
    </submittedName>
</protein>
<dbReference type="Proteomes" id="UP000694397">
    <property type="component" value="Chromosome 25"/>
</dbReference>
<evidence type="ECO:0000256" key="5">
    <source>
        <dbReference type="ARBA" id="ARBA00023065"/>
    </source>
</evidence>
<evidence type="ECO:0000256" key="1">
    <source>
        <dbReference type="ARBA" id="ARBA00004141"/>
    </source>
</evidence>
<reference evidence="10 11" key="1">
    <citation type="submission" date="2019-04" db="EMBL/GenBank/DDBJ databases">
        <authorList>
            <consortium name="Wellcome Sanger Institute Data Sharing"/>
        </authorList>
    </citation>
    <scope>NUCLEOTIDE SEQUENCE [LARGE SCALE GENOMIC DNA]</scope>
</reference>
<dbReference type="GeneTree" id="ENSGT00950000183039"/>
<evidence type="ECO:0000313" key="10">
    <source>
        <dbReference type="Ensembl" id="ENSSFOP00015022083.2"/>
    </source>
</evidence>